<comment type="subcellular location">
    <subcellularLocation>
        <location evidence="7">Cytoplasm</location>
    </subcellularLocation>
</comment>
<keyword evidence="7" id="KW-0963">Cytoplasm</keyword>
<feature type="binding site" evidence="7 9">
    <location>
        <begin position="46"/>
        <end position="47"/>
    </location>
    <ligand>
        <name>3-methyl-2-oxobutanoate</name>
        <dbReference type="ChEBI" id="CHEBI:11851"/>
    </ligand>
</feature>
<evidence type="ECO:0000256" key="9">
    <source>
        <dbReference type="PIRSR" id="PIRSR000388-2"/>
    </source>
</evidence>
<dbReference type="EC" id="2.1.2.11" evidence="7"/>
<keyword evidence="7 10" id="KW-0460">Magnesium</keyword>
<keyword evidence="7 10" id="KW-0479">Metal-binding</keyword>
<dbReference type="InterPro" id="IPR003700">
    <property type="entry name" value="Pantoate_hydroxy_MeTrfase"/>
</dbReference>
<protein>
    <recommendedName>
        <fullName evidence="7">3-methyl-2-oxobutanoate hydroxymethyltransferase</fullName>
        <ecNumber evidence="7">2.1.2.11</ecNumber>
    </recommendedName>
    <alternativeName>
        <fullName evidence="7">Ketopantoate hydroxymethyltransferase</fullName>
        <shortName evidence="7">KPHMT</shortName>
    </alternativeName>
</protein>
<dbReference type="InterPro" id="IPR015813">
    <property type="entry name" value="Pyrv/PenolPyrv_kinase-like_dom"/>
</dbReference>
<evidence type="ECO:0000256" key="3">
    <source>
        <dbReference type="ARBA" id="ARBA00011424"/>
    </source>
</evidence>
<keyword evidence="11" id="KW-0489">Methyltransferase</keyword>
<feature type="binding site" evidence="7 10">
    <location>
        <position position="85"/>
    </location>
    <ligand>
        <name>Mg(2+)</name>
        <dbReference type="ChEBI" id="CHEBI:18420"/>
    </ligand>
</feature>
<dbReference type="CDD" id="cd06557">
    <property type="entry name" value="KPHMT-like"/>
    <property type="match status" value="1"/>
</dbReference>
<comment type="cofactor">
    <cofactor evidence="7 10">
        <name>Mg(2+)</name>
        <dbReference type="ChEBI" id="CHEBI:18420"/>
    </cofactor>
    <text evidence="7 10">Binds 1 Mg(2+) ion per subunit.</text>
</comment>
<proteinExistence type="inferred from homology"/>
<sequence>MSKRVTTSTFRKMKKSGEKITVLTAYDYPTATILDQQGIDAILVGDSLGMVVLGYNDTTQVTMEDMLHHIKAVSRGTKRAMVIGDMPFLSYHISIQQSVINAGSIIREGLAGAVKLEGGKEIIDHVKAIVNAGIPVVGHIGLTPQSVHQFGGYFIQGKTDEQGQKLLEDAKALEEAGVFAVVLECVTEEVGELITNELSIPTIGIGAGRKCDGQVLVTHDLLGLYHGNSPKFAKRYANMYNAMGDAINGYIKEVKEGAFPNENHIFTMDSENVTKLYTKVKK</sequence>
<keyword evidence="12" id="KW-1185">Reference proteome</keyword>
<evidence type="ECO:0000256" key="5">
    <source>
        <dbReference type="ARBA" id="ARBA00022679"/>
    </source>
</evidence>
<dbReference type="Proteomes" id="UP000294902">
    <property type="component" value="Unassembled WGS sequence"/>
</dbReference>
<dbReference type="PANTHER" id="PTHR20881:SF0">
    <property type="entry name" value="3-METHYL-2-OXOBUTANOATE HYDROXYMETHYLTRANSFERASE"/>
    <property type="match status" value="1"/>
</dbReference>
<feature type="binding site" evidence="7 10">
    <location>
        <position position="46"/>
    </location>
    <ligand>
        <name>Mg(2+)</name>
        <dbReference type="ChEBI" id="CHEBI:18420"/>
    </ligand>
</feature>
<accession>A0A4R3MK24</accession>
<evidence type="ECO:0000256" key="6">
    <source>
        <dbReference type="ARBA" id="ARBA00056497"/>
    </source>
</evidence>
<keyword evidence="4 7" id="KW-0566">Pantothenate biosynthesis</keyword>
<dbReference type="GO" id="GO:0005737">
    <property type="term" value="C:cytoplasm"/>
    <property type="evidence" value="ECO:0007669"/>
    <property type="project" value="UniProtKB-SubCell"/>
</dbReference>
<gene>
    <name evidence="7" type="primary">panB</name>
    <name evidence="11" type="ORF">EDC18_10894</name>
</gene>
<dbReference type="InterPro" id="IPR040442">
    <property type="entry name" value="Pyrv_kinase-like_dom_sf"/>
</dbReference>
<dbReference type="UniPathway" id="UPA00028">
    <property type="reaction ID" value="UER00003"/>
</dbReference>
<comment type="caution">
    <text evidence="11">The sequence shown here is derived from an EMBL/GenBank/DDBJ whole genome shotgun (WGS) entry which is preliminary data.</text>
</comment>
<dbReference type="GO" id="GO:0003864">
    <property type="term" value="F:3-methyl-2-oxobutanoate hydroxymethyltransferase activity"/>
    <property type="evidence" value="ECO:0007669"/>
    <property type="project" value="UniProtKB-UniRule"/>
</dbReference>
<keyword evidence="5 7" id="KW-0808">Transferase</keyword>
<feature type="active site" description="Proton acceptor" evidence="7 8">
    <location>
        <position position="184"/>
    </location>
</feature>
<evidence type="ECO:0000256" key="1">
    <source>
        <dbReference type="ARBA" id="ARBA00005033"/>
    </source>
</evidence>
<dbReference type="HAMAP" id="MF_00156">
    <property type="entry name" value="PanB"/>
    <property type="match status" value="1"/>
</dbReference>
<feature type="binding site" evidence="7 9">
    <location>
        <position position="85"/>
    </location>
    <ligand>
        <name>3-methyl-2-oxobutanoate</name>
        <dbReference type="ChEBI" id="CHEBI:11851"/>
    </ligand>
</feature>
<dbReference type="PANTHER" id="PTHR20881">
    <property type="entry name" value="3-METHYL-2-OXOBUTANOATE HYDROXYMETHYLTRANSFERASE"/>
    <property type="match status" value="1"/>
</dbReference>
<dbReference type="GO" id="GO:0032259">
    <property type="term" value="P:methylation"/>
    <property type="evidence" value="ECO:0007669"/>
    <property type="project" value="UniProtKB-KW"/>
</dbReference>
<comment type="pathway">
    <text evidence="1 7">Cofactor biosynthesis; (R)-pantothenate biosynthesis; (R)-pantoate from 3-methyl-2-oxobutanoate: step 1/2.</text>
</comment>
<feature type="binding site" evidence="7 10">
    <location>
        <position position="117"/>
    </location>
    <ligand>
        <name>Mg(2+)</name>
        <dbReference type="ChEBI" id="CHEBI:18420"/>
    </ligand>
</feature>
<evidence type="ECO:0000256" key="2">
    <source>
        <dbReference type="ARBA" id="ARBA00008676"/>
    </source>
</evidence>
<evidence type="ECO:0000313" key="12">
    <source>
        <dbReference type="Proteomes" id="UP000294902"/>
    </source>
</evidence>
<comment type="catalytic activity">
    <reaction evidence="7">
        <text>(6R)-5,10-methylene-5,6,7,8-tetrahydrofolate + 3-methyl-2-oxobutanoate + H2O = 2-dehydropantoate + (6S)-5,6,7,8-tetrahydrofolate</text>
        <dbReference type="Rhea" id="RHEA:11824"/>
        <dbReference type="ChEBI" id="CHEBI:11561"/>
        <dbReference type="ChEBI" id="CHEBI:11851"/>
        <dbReference type="ChEBI" id="CHEBI:15377"/>
        <dbReference type="ChEBI" id="CHEBI:15636"/>
        <dbReference type="ChEBI" id="CHEBI:57453"/>
        <dbReference type="EC" id="2.1.2.11"/>
    </reaction>
</comment>
<dbReference type="PIRSF" id="PIRSF000388">
    <property type="entry name" value="Pantoate_hydroxy_MeTrfase"/>
    <property type="match status" value="1"/>
</dbReference>
<evidence type="ECO:0000313" key="11">
    <source>
        <dbReference type="EMBL" id="TCT13857.1"/>
    </source>
</evidence>
<dbReference type="EMBL" id="SMAL01000008">
    <property type="protein sequence ID" value="TCT13857.1"/>
    <property type="molecule type" value="Genomic_DNA"/>
</dbReference>
<feature type="binding site" evidence="7 9">
    <location>
        <position position="115"/>
    </location>
    <ligand>
        <name>3-methyl-2-oxobutanoate</name>
        <dbReference type="ChEBI" id="CHEBI:11851"/>
    </ligand>
</feature>
<evidence type="ECO:0000256" key="8">
    <source>
        <dbReference type="PIRSR" id="PIRSR000388-1"/>
    </source>
</evidence>
<comment type="similarity">
    <text evidence="2 7">Belongs to the PanB family.</text>
</comment>
<evidence type="ECO:0000256" key="10">
    <source>
        <dbReference type="PIRSR" id="PIRSR000388-3"/>
    </source>
</evidence>
<reference evidence="11 12" key="1">
    <citation type="submission" date="2019-03" db="EMBL/GenBank/DDBJ databases">
        <title>Genomic Encyclopedia of Type Strains, Phase IV (KMG-IV): sequencing the most valuable type-strain genomes for metagenomic binning, comparative biology and taxonomic classification.</title>
        <authorList>
            <person name="Goeker M."/>
        </authorList>
    </citation>
    <scope>NUCLEOTIDE SEQUENCE [LARGE SCALE GENOMIC DNA]</scope>
    <source>
        <strain evidence="11 12">DSM 24629</strain>
    </source>
</reference>
<comment type="subunit">
    <text evidence="3 7">Homodecamer; pentamer of dimers.</text>
</comment>
<organism evidence="11 12">
    <name type="scientific">Natranaerovirga pectinivora</name>
    <dbReference type="NCBI Taxonomy" id="682400"/>
    <lineage>
        <taxon>Bacteria</taxon>
        <taxon>Bacillati</taxon>
        <taxon>Bacillota</taxon>
        <taxon>Clostridia</taxon>
        <taxon>Lachnospirales</taxon>
        <taxon>Natranaerovirgaceae</taxon>
        <taxon>Natranaerovirga</taxon>
    </lineage>
</organism>
<dbReference type="Gene3D" id="3.20.20.60">
    <property type="entry name" value="Phosphoenolpyruvate-binding domains"/>
    <property type="match status" value="1"/>
</dbReference>
<dbReference type="NCBIfam" id="NF001452">
    <property type="entry name" value="PRK00311.1"/>
    <property type="match status" value="1"/>
</dbReference>
<dbReference type="NCBIfam" id="TIGR00222">
    <property type="entry name" value="panB"/>
    <property type="match status" value="1"/>
</dbReference>
<name>A0A4R3MK24_9FIRM</name>
<dbReference type="GO" id="GO:0008168">
    <property type="term" value="F:methyltransferase activity"/>
    <property type="evidence" value="ECO:0007669"/>
    <property type="project" value="UniProtKB-KW"/>
</dbReference>
<evidence type="ECO:0000256" key="7">
    <source>
        <dbReference type="HAMAP-Rule" id="MF_00156"/>
    </source>
</evidence>
<dbReference type="FunFam" id="3.20.20.60:FF:000003">
    <property type="entry name" value="3-methyl-2-oxobutanoate hydroxymethyltransferase"/>
    <property type="match status" value="1"/>
</dbReference>
<dbReference type="GO" id="GO:0015940">
    <property type="term" value="P:pantothenate biosynthetic process"/>
    <property type="evidence" value="ECO:0007669"/>
    <property type="project" value="UniProtKB-UniRule"/>
</dbReference>
<comment type="function">
    <text evidence="6 7">Catalyzes the reversible reaction in which hydroxymethyl group from 5,10-methylenetetrahydrofolate is transferred onto alpha-ketoisovalerate to form ketopantoate.</text>
</comment>
<dbReference type="SUPFAM" id="SSF51621">
    <property type="entry name" value="Phosphoenolpyruvate/pyruvate domain"/>
    <property type="match status" value="1"/>
</dbReference>
<dbReference type="Pfam" id="PF02548">
    <property type="entry name" value="Pantoate_transf"/>
    <property type="match status" value="1"/>
</dbReference>
<evidence type="ECO:0000256" key="4">
    <source>
        <dbReference type="ARBA" id="ARBA00022655"/>
    </source>
</evidence>
<dbReference type="RefSeq" id="WP_132253280.1">
    <property type="nucleotide sequence ID" value="NZ_SMAL01000008.1"/>
</dbReference>
<dbReference type="OrthoDB" id="9781789at2"/>
<dbReference type="AlphaFoldDB" id="A0A4R3MK24"/>
<dbReference type="GO" id="GO:0000287">
    <property type="term" value="F:magnesium ion binding"/>
    <property type="evidence" value="ECO:0007669"/>
    <property type="project" value="TreeGrafter"/>
</dbReference>